<dbReference type="EC" id="2.1.1.-" evidence="3"/>
<feature type="domain" description="DNA methylase N-4/N-6" evidence="4">
    <location>
        <begin position="38"/>
        <end position="88"/>
    </location>
</feature>
<comment type="caution">
    <text evidence="5">The sequence shown here is derived from an EMBL/GenBank/DDBJ whole genome shotgun (WGS) entry which is preliminary data.</text>
</comment>
<name>A0ABW0M564_9BURK</name>
<dbReference type="GO" id="GO:0008168">
    <property type="term" value="F:methyltransferase activity"/>
    <property type="evidence" value="ECO:0007669"/>
    <property type="project" value="UniProtKB-KW"/>
</dbReference>
<dbReference type="Proteomes" id="UP001596045">
    <property type="component" value="Unassembled WGS sequence"/>
</dbReference>
<dbReference type="PRINTS" id="PR00508">
    <property type="entry name" value="S21N4MTFRASE"/>
</dbReference>
<organism evidence="5 6">
    <name type="scientific">Paraherbaspirillum soli</name>
    <dbReference type="NCBI Taxonomy" id="631222"/>
    <lineage>
        <taxon>Bacteria</taxon>
        <taxon>Pseudomonadati</taxon>
        <taxon>Pseudomonadota</taxon>
        <taxon>Betaproteobacteria</taxon>
        <taxon>Burkholderiales</taxon>
        <taxon>Oxalobacteraceae</taxon>
        <taxon>Paraherbaspirillum</taxon>
    </lineage>
</organism>
<dbReference type="InterPro" id="IPR001091">
    <property type="entry name" value="RM_Methyltransferase"/>
</dbReference>
<evidence type="ECO:0000313" key="5">
    <source>
        <dbReference type="EMBL" id="MFC5473295.1"/>
    </source>
</evidence>
<dbReference type="Gene3D" id="3.40.50.150">
    <property type="entry name" value="Vaccinia Virus protein VP39"/>
    <property type="match status" value="2"/>
</dbReference>
<dbReference type="EMBL" id="JBHSMT010000008">
    <property type="protein sequence ID" value="MFC5473295.1"/>
    <property type="molecule type" value="Genomic_DNA"/>
</dbReference>
<keyword evidence="1 5" id="KW-0489">Methyltransferase</keyword>
<protein>
    <recommendedName>
        <fullName evidence="3">Methyltransferase</fullName>
        <ecNumber evidence="3">2.1.1.-</ecNumber>
    </recommendedName>
</protein>
<evidence type="ECO:0000256" key="2">
    <source>
        <dbReference type="ARBA" id="ARBA00022679"/>
    </source>
</evidence>
<keyword evidence="6" id="KW-1185">Reference proteome</keyword>
<sequence>MDDNSWLALTASDPTFQLPADLAQRDPFAARDIGWVEQMRPFIRQFSLPGQTVLDPFCGMGTTLVAAHLEGRRGLGIEVEPERVDIAQQRLSRLQAQDCTVLQGDALTLMPGLPPAHLILTNVPYFGCRWPEQLTDHKQLYNSATYAEFLEGLRQTLAALKPCLHENGYFIVMAENLRIGQQFIPLASDVGRLLAERYVLVDERILVYERPRHALTPLSFGSNRSHEYAFIARNQPKPIDLAETLACLQALASDLPDFVVYGSFARWLQKLALPRLPADADLLVSDDPQRLTAFVGWFEQHGFQVTRWGAPLHAPLAAAASRHAHYFRAERLLANGSLCLIDLCFEDSRHRYADAVSQAIVINGLRVLCSSD</sequence>
<proteinExistence type="inferred from homology"/>
<keyword evidence="2" id="KW-0808">Transferase</keyword>
<evidence type="ECO:0000256" key="3">
    <source>
        <dbReference type="RuleBase" id="RU362026"/>
    </source>
</evidence>
<reference evidence="6" key="1">
    <citation type="journal article" date="2019" name="Int. J. Syst. Evol. Microbiol.">
        <title>The Global Catalogue of Microorganisms (GCM) 10K type strain sequencing project: providing services to taxonomists for standard genome sequencing and annotation.</title>
        <authorList>
            <consortium name="The Broad Institute Genomics Platform"/>
            <consortium name="The Broad Institute Genome Sequencing Center for Infectious Disease"/>
            <person name="Wu L."/>
            <person name="Ma J."/>
        </authorList>
    </citation>
    <scope>NUCLEOTIDE SEQUENCE [LARGE SCALE GENOMIC DNA]</scope>
    <source>
        <strain evidence="6">JCM 17066</strain>
    </source>
</reference>
<dbReference type="GO" id="GO:0032259">
    <property type="term" value="P:methylation"/>
    <property type="evidence" value="ECO:0007669"/>
    <property type="project" value="UniProtKB-KW"/>
</dbReference>
<dbReference type="CDD" id="cd02440">
    <property type="entry name" value="AdoMet_MTases"/>
    <property type="match status" value="1"/>
</dbReference>
<dbReference type="InterPro" id="IPR002941">
    <property type="entry name" value="DNA_methylase_N4/N6"/>
</dbReference>
<evidence type="ECO:0000259" key="4">
    <source>
        <dbReference type="Pfam" id="PF01555"/>
    </source>
</evidence>
<dbReference type="SUPFAM" id="SSF53335">
    <property type="entry name" value="S-adenosyl-L-methionine-dependent methyltransferases"/>
    <property type="match status" value="1"/>
</dbReference>
<comment type="similarity">
    <text evidence="3">Belongs to the N(4)/N(6)-methyltransferase family.</text>
</comment>
<dbReference type="InterPro" id="IPR029063">
    <property type="entry name" value="SAM-dependent_MTases_sf"/>
</dbReference>
<evidence type="ECO:0000313" key="6">
    <source>
        <dbReference type="Proteomes" id="UP001596045"/>
    </source>
</evidence>
<evidence type="ECO:0000256" key="1">
    <source>
        <dbReference type="ARBA" id="ARBA00022603"/>
    </source>
</evidence>
<dbReference type="RefSeq" id="WP_378995550.1">
    <property type="nucleotide sequence ID" value="NZ_JBHSMT010000008.1"/>
</dbReference>
<gene>
    <name evidence="5" type="ORF">ACFPM8_04935</name>
</gene>
<dbReference type="Pfam" id="PF01555">
    <property type="entry name" value="N6_N4_Mtase"/>
    <property type="match status" value="1"/>
</dbReference>
<accession>A0ABW0M564</accession>